<name>A0A5C7A507_9GAMM</name>
<evidence type="ECO:0000313" key="3">
    <source>
        <dbReference type="Proteomes" id="UP000321903"/>
    </source>
</evidence>
<evidence type="ECO:0000256" key="1">
    <source>
        <dbReference type="SAM" id="SignalP"/>
    </source>
</evidence>
<feature type="chain" id="PRO_5022875353" evidence="1">
    <location>
        <begin position="20"/>
        <end position="40"/>
    </location>
</feature>
<reference evidence="2 3" key="1">
    <citation type="submission" date="2019-08" db="EMBL/GenBank/DDBJ databases">
        <title>Genome sequence of Psychrobacter frigidicola ACAM304 (type strain).</title>
        <authorList>
            <person name="Bowman J.P."/>
        </authorList>
    </citation>
    <scope>NUCLEOTIDE SEQUENCE [LARGE SCALE GENOMIC DNA]</scope>
    <source>
        <strain evidence="2 3">ACAM 304</strain>
    </source>
</reference>
<keyword evidence="3" id="KW-1185">Reference proteome</keyword>
<proteinExistence type="predicted"/>
<dbReference type="RefSeq" id="WP_147221379.1">
    <property type="nucleotide sequence ID" value="NZ_CAJGYY010000001.1"/>
</dbReference>
<protein>
    <submittedName>
        <fullName evidence="2">YHYH domain-containing protein</fullName>
    </submittedName>
</protein>
<gene>
    <name evidence="2" type="ORF">ES754_01375</name>
</gene>
<keyword evidence="1" id="KW-0732">Signal</keyword>
<dbReference type="OrthoDB" id="5366081at2"/>
<dbReference type="InterPro" id="IPR047773">
    <property type="entry name" value="YHYH_dom_bact"/>
</dbReference>
<sequence length="40" mass="4339">MKKILVVLLTITFATSVFATSGRTNSAGCHKSKTEGYHCH</sequence>
<dbReference type="Proteomes" id="UP000321903">
    <property type="component" value="Unassembled WGS sequence"/>
</dbReference>
<dbReference type="AlphaFoldDB" id="A0A5C7A507"/>
<dbReference type="NCBIfam" id="NF033223">
    <property type="entry name" value="YHYH_alt"/>
    <property type="match status" value="1"/>
</dbReference>
<feature type="signal peptide" evidence="1">
    <location>
        <begin position="1"/>
        <end position="19"/>
    </location>
</feature>
<evidence type="ECO:0000313" key="2">
    <source>
        <dbReference type="EMBL" id="TXD97664.1"/>
    </source>
</evidence>
<dbReference type="EMBL" id="VORZ01000001">
    <property type="protein sequence ID" value="TXD97664.1"/>
    <property type="molecule type" value="Genomic_DNA"/>
</dbReference>
<comment type="caution">
    <text evidence="2">The sequence shown here is derived from an EMBL/GenBank/DDBJ whole genome shotgun (WGS) entry which is preliminary data.</text>
</comment>
<accession>A0A5C7A507</accession>
<organism evidence="2 3">
    <name type="scientific">Psychrobacter frigidicola</name>
    <dbReference type="NCBI Taxonomy" id="45611"/>
    <lineage>
        <taxon>Bacteria</taxon>
        <taxon>Pseudomonadati</taxon>
        <taxon>Pseudomonadota</taxon>
        <taxon>Gammaproteobacteria</taxon>
        <taxon>Moraxellales</taxon>
        <taxon>Moraxellaceae</taxon>
        <taxon>Psychrobacter</taxon>
    </lineage>
</organism>